<evidence type="ECO:0000313" key="9">
    <source>
        <dbReference type="EMBL" id="SIT41439.1"/>
    </source>
</evidence>
<evidence type="ECO:0000259" key="7">
    <source>
        <dbReference type="Pfam" id="PF22289"/>
    </source>
</evidence>
<dbReference type="NCBIfam" id="NF041259">
    <property type="entry name" value="mono_DmmA_fam"/>
    <property type="match status" value="1"/>
</dbReference>
<dbReference type="InterPro" id="IPR048037">
    <property type="entry name" value="DmmA-like_C"/>
</dbReference>
<organism evidence="9 10">
    <name type="scientific">Paraburkholderia ribeironis</name>
    <dbReference type="NCBI Taxonomy" id="1247936"/>
    <lineage>
        <taxon>Bacteria</taxon>
        <taxon>Pseudomonadati</taxon>
        <taxon>Pseudomonadota</taxon>
        <taxon>Betaproteobacteria</taxon>
        <taxon>Burkholderiales</taxon>
        <taxon>Burkholderiaceae</taxon>
        <taxon>Paraburkholderia</taxon>
    </lineage>
</organism>
<evidence type="ECO:0000256" key="4">
    <source>
        <dbReference type="ARBA" id="ARBA00023002"/>
    </source>
</evidence>
<proteinExistence type="predicted"/>
<keyword evidence="3" id="KW-0479">Metal-binding</keyword>
<dbReference type="RefSeq" id="WP_245841329.1">
    <property type="nucleotide sequence ID" value="NZ_CYGX02000031.1"/>
</dbReference>
<dbReference type="EMBL" id="CYGX02000031">
    <property type="protein sequence ID" value="SIT41439.1"/>
    <property type="molecule type" value="Genomic_DNA"/>
</dbReference>
<keyword evidence="1" id="KW-0285">Flavoprotein</keyword>
<feature type="domain" description="Dimethylamine monooxygenase subunit DmmA-like C-terminal" evidence="7">
    <location>
        <begin position="137"/>
        <end position="180"/>
    </location>
</feature>
<keyword evidence="4" id="KW-0560">Oxidoreductase</keyword>
<keyword evidence="10" id="KW-1185">Reference proteome</keyword>
<evidence type="ECO:0000256" key="3">
    <source>
        <dbReference type="ARBA" id="ARBA00022723"/>
    </source>
</evidence>
<dbReference type="GO" id="GO:0046872">
    <property type="term" value="F:metal ion binding"/>
    <property type="evidence" value="ECO:0007669"/>
    <property type="project" value="UniProtKB-KW"/>
</dbReference>
<dbReference type="GO" id="GO:0016491">
    <property type="term" value="F:oxidoreductase activity"/>
    <property type="evidence" value="ECO:0007669"/>
    <property type="project" value="UniProtKB-KW"/>
</dbReference>
<gene>
    <name evidence="9" type="ORF">BN2475_310032</name>
</gene>
<evidence type="ECO:0000259" key="8">
    <source>
        <dbReference type="Pfam" id="PF22290"/>
    </source>
</evidence>
<dbReference type="AlphaFoldDB" id="A0A1N7S268"/>
<evidence type="ECO:0000313" key="10">
    <source>
        <dbReference type="Proteomes" id="UP000187012"/>
    </source>
</evidence>
<evidence type="ECO:0000256" key="5">
    <source>
        <dbReference type="ARBA" id="ARBA00023004"/>
    </source>
</evidence>
<name>A0A1N7S268_9BURK</name>
<dbReference type="Proteomes" id="UP000187012">
    <property type="component" value="Unassembled WGS sequence"/>
</dbReference>
<evidence type="ECO:0000256" key="6">
    <source>
        <dbReference type="ARBA" id="ARBA00023014"/>
    </source>
</evidence>
<dbReference type="Pfam" id="PF22290">
    <property type="entry name" value="DmmA-like_N"/>
    <property type="match status" value="1"/>
</dbReference>
<dbReference type="Pfam" id="PF22289">
    <property type="entry name" value="DmmA-like_C"/>
    <property type="match status" value="1"/>
</dbReference>
<accession>A0A1N7S268</accession>
<keyword evidence="2" id="KW-0001">2Fe-2S</keyword>
<dbReference type="STRING" id="1247936.BN2475_310032"/>
<keyword evidence="6" id="KW-0411">Iron-sulfur</keyword>
<protein>
    <submittedName>
        <fullName evidence="9">Uncharacterized protein</fullName>
    </submittedName>
</protein>
<keyword evidence="5" id="KW-0408">Iron</keyword>
<dbReference type="GO" id="GO:0051537">
    <property type="term" value="F:2 iron, 2 sulfur cluster binding"/>
    <property type="evidence" value="ECO:0007669"/>
    <property type="project" value="UniProtKB-KW"/>
</dbReference>
<feature type="domain" description="Dimethylamine monooxygenase subunit DmmA-like N-terminal" evidence="8">
    <location>
        <begin position="7"/>
        <end position="124"/>
    </location>
</feature>
<sequence>MMMSLNKSRPVYTPLEADPQGTQHWLVASGATEADRVRALKVLSALGPASLEIWSVDEDLAHAGAACALRDAVARRFDGESELLGALGEALLGARVGIRLYALGTEPFIWSVWQIAERCGIAPEAVRVQHSGSLQRRVYCIHCRTMNEAVTTNVAPCAGCGRQLLVRDHFSRRLAAFMGVQADAEAPGELPAIEHAYP</sequence>
<dbReference type="InterPro" id="IPR054582">
    <property type="entry name" value="DmmA-like_N"/>
</dbReference>
<evidence type="ECO:0000256" key="1">
    <source>
        <dbReference type="ARBA" id="ARBA00022630"/>
    </source>
</evidence>
<evidence type="ECO:0000256" key="2">
    <source>
        <dbReference type="ARBA" id="ARBA00022714"/>
    </source>
</evidence>
<reference evidence="9 10" key="1">
    <citation type="submission" date="2016-12" db="EMBL/GenBank/DDBJ databases">
        <authorList>
            <person name="Song W.-J."/>
            <person name="Kurnit D.M."/>
        </authorList>
    </citation>
    <scope>NUCLEOTIDE SEQUENCE [LARGE SCALE GENOMIC DNA]</scope>
    <source>
        <strain evidence="9 10">STM7296</strain>
    </source>
</reference>